<dbReference type="AlphaFoldDB" id="A0A1J3CG73"/>
<gene>
    <name evidence="1" type="ORF">GA_TR20001_c0_g1_i1_g.66715</name>
</gene>
<accession>A0A1J3CG73</accession>
<name>A0A1J3CG73_NOCCA</name>
<protein>
    <submittedName>
        <fullName evidence="1">Uncharacterized protein</fullName>
    </submittedName>
</protein>
<evidence type="ECO:0000313" key="1">
    <source>
        <dbReference type="EMBL" id="JAU05582.1"/>
    </source>
</evidence>
<proteinExistence type="predicted"/>
<organism evidence="1">
    <name type="scientific">Noccaea caerulescens</name>
    <name type="common">Alpine penny-cress</name>
    <name type="synonym">Thlaspi caerulescens</name>
    <dbReference type="NCBI Taxonomy" id="107243"/>
    <lineage>
        <taxon>Eukaryota</taxon>
        <taxon>Viridiplantae</taxon>
        <taxon>Streptophyta</taxon>
        <taxon>Embryophyta</taxon>
        <taxon>Tracheophyta</taxon>
        <taxon>Spermatophyta</taxon>
        <taxon>Magnoliopsida</taxon>
        <taxon>eudicotyledons</taxon>
        <taxon>Gunneridae</taxon>
        <taxon>Pentapetalae</taxon>
        <taxon>rosids</taxon>
        <taxon>malvids</taxon>
        <taxon>Brassicales</taxon>
        <taxon>Brassicaceae</taxon>
        <taxon>Coluteocarpeae</taxon>
        <taxon>Noccaea</taxon>
    </lineage>
</organism>
<sequence length="187" mass="20856">MYGVNAKVALTSEASKQCARWDCLRSTSESVYCRESCLALVTSDVQSRLPSCTTNVYSSAAKFAGVASKILKSLRANTESGIPQLLSQDLLQIPPWESGMFDYDFADQRVEYCNWIFIGLYPVPNSLTTSSFKWEGGRVKRIGEVNHCVFKPTPGQDGKWKLHQFSSPDLMGKAVYLMHCDKYEDGA</sequence>
<dbReference type="EMBL" id="GEVI01026738">
    <property type="protein sequence ID" value="JAU05582.1"/>
    <property type="molecule type" value="Transcribed_RNA"/>
</dbReference>
<reference evidence="1" key="1">
    <citation type="submission" date="2016-07" db="EMBL/GenBank/DDBJ databases">
        <title>De novo transcriptome assembly of four accessions of the metal hyperaccumulator plant Noccaea caerulescens.</title>
        <authorList>
            <person name="Blande D."/>
            <person name="Halimaa P."/>
            <person name="Tervahauta A.I."/>
            <person name="Aarts M.G."/>
            <person name="Karenlampi S.O."/>
        </authorList>
    </citation>
    <scope>NUCLEOTIDE SEQUENCE</scope>
</reference>